<dbReference type="SUPFAM" id="SSF49879">
    <property type="entry name" value="SMAD/FHA domain"/>
    <property type="match status" value="1"/>
</dbReference>
<dbReference type="Proteomes" id="UP001264340">
    <property type="component" value="Unassembled WGS sequence"/>
</dbReference>
<dbReference type="EMBL" id="JAVDRP010000021">
    <property type="protein sequence ID" value="MDR6412623.1"/>
    <property type="molecule type" value="Genomic_DNA"/>
</dbReference>
<dbReference type="InterPro" id="IPR008984">
    <property type="entry name" value="SMAD_FHA_dom_sf"/>
</dbReference>
<dbReference type="Pfam" id="PF00498">
    <property type="entry name" value="FHA"/>
    <property type="match status" value="1"/>
</dbReference>
<dbReference type="Pfam" id="PF20232">
    <property type="entry name" value="T6SS_FHA_C"/>
    <property type="match status" value="1"/>
</dbReference>
<dbReference type="InterPro" id="IPR000253">
    <property type="entry name" value="FHA_dom"/>
</dbReference>
<name>A0ABU1M0S7_9BURK</name>
<keyword evidence="5" id="KW-1185">Reference proteome</keyword>
<feature type="domain" description="Type VI secretion system FHA" evidence="3">
    <location>
        <begin position="289"/>
        <end position="465"/>
    </location>
</feature>
<dbReference type="Gene3D" id="2.60.200.20">
    <property type="match status" value="1"/>
</dbReference>
<comment type="caution">
    <text evidence="4">The sequence shown here is derived from an EMBL/GenBank/DDBJ whole genome shotgun (WGS) entry which is preliminary data.</text>
</comment>
<proteinExistence type="predicted"/>
<evidence type="ECO:0000313" key="5">
    <source>
        <dbReference type="Proteomes" id="UP001264340"/>
    </source>
</evidence>
<evidence type="ECO:0000259" key="2">
    <source>
        <dbReference type="Pfam" id="PF00498"/>
    </source>
</evidence>
<evidence type="ECO:0000256" key="1">
    <source>
        <dbReference type="SAM" id="MobiDB-lite"/>
    </source>
</evidence>
<feature type="compositionally biased region" description="Low complexity" evidence="1">
    <location>
        <begin position="205"/>
        <end position="214"/>
    </location>
</feature>
<dbReference type="CDD" id="cd00060">
    <property type="entry name" value="FHA"/>
    <property type="match status" value="1"/>
</dbReference>
<dbReference type="NCBIfam" id="TIGR03354">
    <property type="entry name" value="VI_FHA"/>
    <property type="match status" value="1"/>
</dbReference>
<evidence type="ECO:0000313" key="4">
    <source>
        <dbReference type="EMBL" id="MDR6412623.1"/>
    </source>
</evidence>
<evidence type="ECO:0000259" key="3">
    <source>
        <dbReference type="Pfam" id="PF20232"/>
    </source>
</evidence>
<feature type="domain" description="FHA" evidence="2">
    <location>
        <begin position="42"/>
        <end position="109"/>
    </location>
</feature>
<accession>A0ABU1M0S7</accession>
<sequence length="476" mass="51475">MPCAGISAQSSQASIMQLTVIEHAGQPIQRGTTAVFRPPGGTIGRNADNHLVLPDETRQISRLQALLQIEGERCVLRNLSSVLVVEVNSTPLSCADEHALKAGDAIRIGTYLLRAERDNVKADTSGAPASQNRDDFWHTLESRFGGGTHPAAQPGARERTSPSASRGGSDAGQRAVAFDELRNVPSDPLDLFGPADSTGDGLFEPSPSNLAQPAAPLPQAPGNLDHPSGARSAASDHAGEWTQTIRARPLVPDTPDTMRAVEQPGRSGDGDAATRLDASAQPLLMAFMRGAGLDTASDQWTTDQLHTAGQLLALFANGTVKLLSSRSILKREVKADMTMLLDRENNPLKLLPDGGAVLRQMFGLPFPGFMSPQGAVSDAFNDLHAHQIGMVAGMRAALTELLRRFAPERLEQRTPMQQWLDRYMPMRRKARLWDEYMKLHRDTLLAVEDDFSAVFGSAFLAAYDAEVTQYRNSCRG</sequence>
<gene>
    <name evidence="4" type="ORF">J2804_006059</name>
</gene>
<reference evidence="4 5" key="1">
    <citation type="submission" date="2023-07" db="EMBL/GenBank/DDBJ databases">
        <title>Sorghum-associated microbial communities from plants grown in Nebraska, USA.</title>
        <authorList>
            <person name="Schachtman D."/>
        </authorList>
    </citation>
    <scope>NUCLEOTIDE SEQUENCE [LARGE SCALE GENOMIC DNA]</scope>
    <source>
        <strain evidence="4 5">DS1316</strain>
    </source>
</reference>
<dbReference type="InterPro" id="IPR017735">
    <property type="entry name" value="T6SS_FHA"/>
</dbReference>
<dbReference type="InterPro" id="IPR046883">
    <property type="entry name" value="T6SS_FHA_C"/>
</dbReference>
<organism evidence="4 5">
    <name type="scientific">Paraburkholderia terricola</name>
    <dbReference type="NCBI Taxonomy" id="169427"/>
    <lineage>
        <taxon>Bacteria</taxon>
        <taxon>Pseudomonadati</taxon>
        <taxon>Pseudomonadota</taxon>
        <taxon>Betaproteobacteria</taxon>
        <taxon>Burkholderiales</taxon>
        <taxon>Burkholderiaceae</taxon>
        <taxon>Paraburkholderia</taxon>
    </lineage>
</organism>
<feature type="region of interest" description="Disordered" evidence="1">
    <location>
        <begin position="140"/>
        <end position="273"/>
    </location>
</feature>
<protein>
    <submittedName>
        <fullName evidence="4">FHA domain-containing protein</fullName>
    </submittedName>
</protein>